<dbReference type="SMART" id="SM00408">
    <property type="entry name" value="IGc2"/>
    <property type="match status" value="1"/>
</dbReference>
<dbReference type="InterPro" id="IPR052615">
    <property type="entry name" value="FGFRL"/>
</dbReference>
<dbReference type="AlphaFoldDB" id="A0A8C4PW56"/>
<sequence length="271" mass="31006">MDPHLHRGPLSHYGPPPSSWIPFPLWTPTFIVDPFPIIYPHLALWTPFPLFIPTFIMDPFPIMYPHLRRGPLSHHLPLPCIVDPFPIIYPHLHRGPLSHYVPPPSLWTPFPSWQCIVTEWLHSERLNERVVFCVPIDPRDRGTIWRAPLGCSHIMWLHLLHLALLGLAAPATLARGPPRISSLVHGQQRVYLGHNIRLPCPVTGDPPPLTMWTKDGRNINSGWLRFRMLPKSLRIERVERDDAGVYMCKAANGFGSIRINYTLVVIGRKLA</sequence>
<dbReference type="Ensembl" id="ENSEBUT00000001186.1">
    <property type="protein sequence ID" value="ENSEBUP00000000877.1"/>
    <property type="gene ID" value="ENSEBUG00000000900.1"/>
</dbReference>
<dbReference type="GO" id="GO:0005886">
    <property type="term" value="C:plasma membrane"/>
    <property type="evidence" value="ECO:0007669"/>
    <property type="project" value="TreeGrafter"/>
</dbReference>
<evidence type="ECO:0000313" key="2">
    <source>
        <dbReference type="Ensembl" id="ENSEBUP00000000877.1"/>
    </source>
</evidence>
<organism evidence="2 3">
    <name type="scientific">Eptatretus burgeri</name>
    <name type="common">Inshore hagfish</name>
    <dbReference type="NCBI Taxonomy" id="7764"/>
    <lineage>
        <taxon>Eukaryota</taxon>
        <taxon>Metazoa</taxon>
        <taxon>Chordata</taxon>
        <taxon>Craniata</taxon>
        <taxon>Vertebrata</taxon>
        <taxon>Cyclostomata</taxon>
        <taxon>Myxini</taxon>
        <taxon>Myxiniformes</taxon>
        <taxon>Myxinidae</taxon>
        <taxon>Eptatretinae</taxon>
        <taxon>Eptatretus</taxon>
    </lineage>
</organism>
<dbReference type="Pfam" id="PF07679">
    <property type="entry name" value="I-set"/>
    <property type="match status" value="1"/>
</dbReference>
<dbReference type="InterPro" id="IPR003598">
    <property type="entry name" value="Ig_sub2"/>
</dbReference>
<reference evidence="2" key="2">
    <citation type="submission" date="2025-09" db="UniProtKB">
        <authorList>
            <consortium name="Ensembl"/>
        </authorList>
    </citation>
    <scope>IDENTIFICATION</scope>
</reference>
<reference evidence="2" key="1">
    <citation type="submission" date="2025-08" db="UniProtKB">
        <authorList>
            <consortium name="Ensembl"/>
        </authorList>
    </citation>
    <scope>IDENTIFICATION</scope>
</reference>
<dbReference type="PANTHER" id="PTHR19890:SF10">
    <property type="entry name" value="FIBROBLAST GROWTH FACTOR RECEPTOR-LIKE 1"/>
    <property type="match status" value="1"/>
</dbReference>
<dbReference type="InterPro" id="IPR013098">
    <property type="entry name" value="Ig_I-set"/>
</dbReference>
<dbReference type="GeneTree" id="ENSGT00940000156736"/>
<dbReference type="Proteomes" id="UP000694388">
    <property type="component" value="Unplaced"/>
</dbReference>
<dbReference type="InterPro" id="IPR013783">
    <property type="entry name" value="Ig-like_fold"/>
</dbReference>
<dbReference type="SMART" id="SM00409">
    <property type="entry name" value="IG"/>
    <property type="match status" value="1"/>
</dbReference>
<dbReference type="GO" id="GO:0017134">
    <property type="term" value="F:fibroblast growth factor binding"/>
    <property type="evidence" value="ECO:0007669"/>
    <property type="project" value="TreeGrafter"/>
</dbReference>
<evidence type="ECO:0000259" key="1">
    <source>
        <dbReference type="PROSITE" id="PS50835"/>
    </source>
</evidence>
<dbReference type="FunFam" id="2.60.40.10:FF:000593">
    <property type="entry name" value="Fibroblast growth factor receptor-like 1"/>
    <property type="match status" value="1"/>
</dbReference>
<dbReference type="PROSITE" id="PS50835">
    <property type="entry name" value="IG_LIKE"/>
    <property type="match status" value="1"/>
</dbReference>
<dbReference type="InterPro" id="IPR036179">
    <property type="entry name" value="Ig-like_dom_sf"/>
</dbReference>
<feature type="domain" description="Ig-like" evidence="1">
    <location>
        <begin position="178"/>
        <end position="264"/>
    </location>
</feature>
<evidence type="ECO:0000313" key="3">
    <source>
        <dbReference type="Proteomes" id="UP000694388"/>
    </source>
</evidence>
<dbReference type="InterPro" id="IPR007110">
    <property type="entry name" value="Ig-like_dom"/>
</dbReference>
<dbReference type="PANTHER" id="PTHR19890">
    <property type="entry name" value="FIBROBLAST GROWTH FACTOR RECEPTOR"/>
    <property type="match status" value="1"/>
</dbReference>
<dbReference type="InterPro" id="IPR003599">
    <property type="entry name" value="Ig_sub"/>
</dbReference>
<keyword evidence="3" id="KW-1185">Reference proteome</keyword>
<name>A0A8C4PW56_EPTBU</name>
<dbReference type="SUPFAM" id="SSF48726">
    <property type="entry name" value="Immunoglobulin"/>
    <property type="match status" value="1"/>
</dbReference>
<accession>A0A8C4PW56</accession>
<dbReference type="Gene3D" id="2.60.40.10">
    <property type="entry name" value="Immunoglobulins"/>
    <property type="match status" value="1"/>
</dbReference>
<dbReference type="GO" id="GO:0005007">
    <property type="term" value="F:fibroblast growth factor receptor activity"/>
    <property type="evidence" value="ECO:0007669"/>
    <property type="project" value="TreeGrafter"/>
</dbReference>
<protein>
    <recommendedName>
        <fullName evidence="1">Ig-like domain-containing protein</fullName>
    </recommendedName>
</protein>
<proteinExistence type="predicted"/>